<gene>
    <name evidence="1" type="ORF">METZ01_LOCUS167549</name>
</gene>
<organism evidence="1">
    <name type="scientific">marine metagenome</name>
    <dbReference type="NCBI Taxonomy" id="408172"/>
    <lineage>
        <taxon>unclassified sequences</taxon>
        <taxon>metagenomes</taxon>
        <taxon>ecological metagenomes</taxon>
    </lineage>
</organism>
<protein>
    <submittedName>
        <fullName evidence="1">Uncharacterized protein</fullName>
    </submittedName>
</protein>
<reference evidence="1" key="1">
    <citation type="submission" date="2018-05" db="EMBL/GenBank/DDBJ databases">
        <authorList>
            <person name="Lanie J.A."/>
            <person name="Ng W.-L."/>
            <person name="Kazmierczak K.M."/>
            <person name="Andrzejewski T.M."/>
            <person name="Davidsen T.M."/>
            <person name="Wayne K.J."/>
            <person name="Tettelin H."/>
            <person name="Glass J.I."/>
            <person name="Rusch D."/>
            <person name="Podicherti R."/>
            <person name="Tsui H.-C.T."/>
            <person name="Winkler M.E."/>
        </authorList>
    </citation>
    <scope>NUCLEOTIDE SEQUENCE</scope>
</reference>
<dbReference type="AlphaFoldDB" id="A0A382BLM9"/>
<name>A0A382BLM9_9ZZZZ</name>
<dbReference type="EMBL" id="UINC01030384">
    <property type="protein sequence ID" value="SVB14695.1"/>
    <property type="molecule type" value="Genomic_DNA"/>
</dbReference>
<accession>A0A382BLM9</accession>
<proteinExistence type="predicted"/>
<evidence type="ECO:0000313" key="1">
    <source>
        <dbReference type="EMBL" id="SVB14695.1"/>
    </source>
</evidence>
<sequence length="23" mass="2461">MGSEKVGLRIEVAIEYVVATKPA</sequence>